<comment type="caution">
    <text evidence="2">The sequence shown here is derived from an EMBL/GenBank/DDBJ whole genome shotgun (WGS) entry which is preliminary data.</text>
</comment>
<dbReference type="Pfam" id="PF12957">
    <property type="entry name" value="DUF3846"/>
    <property type="match status" value="2"/>
</dbReference>
<reference evidence="2" key="2">
    <citation type="journal article" date="2021" name="Sci. Rep.">
        <title>The distribution of antibiotic resistance genes in chicken gut microbiota commensals.</title>
        <authorList>
            <person name="Juricova H."/>
            <person name="Matiasovicova J."/>
            <person name="Kubasova T."/>
            <person name="Cejkova D."/>
            <person name="Rychlik I."/>
        </authorList>
    </citation>
    <scope>NUCLEOTIDE SEQUENCE</scope>
    <source>
        <strain evidence="2">An559</strain>
    </source>
</reference>
<accession>A0A939BEG4</accession>
<evidence type="ECO:0000313" key="3">
    <source>
        <dbReference type="Proteomes" id="UP000774750"/>
    </source>
</evidence>
<dbReference type="InterPro" id="IPR024559">
    <property type="entry name" value="DUF3846"/>
</dbReference>
<keyword evidence="3" id="KW-1185">Reference proteome</keyword>
<feature type="domain" description="DUF3846" evidence="1">
    <location>
        <begin position="43"/>
        <end position="110"/>
    </location>
</feature>
<reference evidence="2" key="1">
    <citation type="submission" date="2020-08" db="EMBL/GenBank/DDBJ databases">
        <authorList>
            <person name="Cejkova D."/>
            <person name="Kubasova T."/>
            <person name="Jahodarova E."/>
            <person name="Rychlik I."/>
        </authorList>
    </citation>
    <scope>NUCLEOTIDE SEQUENCE</scope>
    <source>
        <strain evidence="2">An559</strain>
    </source>
</reference>
<dbReference type="Proteomes" id="UP000774750">
    <property type="component" value="Unassembled WGS sequence"/>
</dbReference>
<feature type="domain" description="DUF3846" evidence="1">
    <location>
        <begin position="198"/>
        <end position="247"/>
    </location>
</feature>
<protein>
    <submittedName>
        <fullName evidence="2">DUF3846 domain-containing protein</fullName>
    </submittedName>
</protein>
<dbReference type="EMBL" id="JACJKY010000008">
    <property type="protein sequence ID" value="MBM6920861.1"/>
    <property type="molecule type" value="Genomic_DNA"/>
</dbReference>
<gene>
    <name evidence="2" type="ORF">H6A12_06815</name>
</gene>
<evidence type="ECO:0000259" key="1">
    <source>
        <dbReference type="Pfam" id="PF12957"/>
    </source>
</evidence>
<proteinExistence type="predicted"/>
<organism evidence="2 3">
    <name type="scientific">Merdimmobilis hominis</name>
    <dbReference type="NCBI Taxonomy" id="2897707"/>
    <lineage>
        <taxon>Bacteria</taxon>
        <taxon>Bacillati</taxon>
        <taxon>Bacillota</taxon>
        <taxon>Clostridia</taxon>
        <taxon>Eubacteriales</taxon>
        <taxon>Oscillospiraceae</taxon>
        <taxon>Merdimmobilis</taxon>
    </lineage>
</organism>
<name>A0A939BEG4_9FIRM</name>
<evidence type="ECO:0000313" key="2">
    <source>
        <dbReference type="EMBL" id="MBM6920861.1"/>
    </source>
</evidence>
<dbReference type="AlphaFoldDB" id="A0A939BEG4"/>
<sequence length="272" mass="30952">MSVSDVLVTELEDGKVAAYFCDSVGFANVEFDMDAAKELRKEITVVVLEPGKMARTATIDSSLEGMQKIVGGLIEPFYPFEEQVCIICNEEGKMNGMPLNRAIYAEPEEVEMSYTEMRNLFHRAEDEGKHITGYVVFSQESFTEPYSELSRTYAISSDNKAFQSRMGGYSIYGYCMDGSDPCVRLEQYMAVEHGGKDGWKIERCYMKSDTRQMIDIIAGPCFICDCSGEDFGSLTDEQIQRYMEQFKYPEHFFKVGDEIKAVPYPPEKNQER</sequence>